<dbReference type="FunFam" id="3.10.580.10:FF:000002">
    <property type="entry name" value="Magnesium/cobalt efflux protein CorC"/>
    <property type="match status" value="1"/>
</dbReference>
<evidence type="ECO:0000256" key="10">
    <source>
        <dbReference type="PROSITE-ProRule" id="PRU01193"/>
    </source>
</evidence>
<evidence type="ECO:0000256" key="4">
    <source>
        <dbReference type="ARBA" id="ARBA00022692"/>
    </source>
</evidence>
<dbReference type="InterPro" id="IPR051676">
    <property type="entry name" value="UPF0053_domain"/>
</dbReference>
<evidence type="ECO:0000256" key="8">
    <source>
        <dbReference type="ARBA" id="ARBA00023136"/>
    </source>
</evidence>
<keyword evidence="8 10" id="KW-0472">Membrane</keyword>
<dbReference type="PROSITE" id="PS51846">
    <property type="entry name" value="CNNM"/>
    <property type="match status" value="1"/>
</dbReference>
<feature type="transmembrane region" description="Helical" evidence="12">
    <location>
        <begin position="6"/>
        <end position="30"/>
    </location>
</feature>
<dbReference type="EMBL" id="LGUE01000004">
    <property type="protein sequence ID" value="KON84897.1"/>
    <property type="molecule type" value="Genomic_DNA"/>
</dbReference>
<evidence type="ECO:0000259" key="13">
    <source>
        <dbReference type="PROSITE" id="PS51371"/>
    </source>
</evidence>
<dbReference type="Pfam" id="PF03471">
    <property type="entry name" value="CorC_HlyC"/>
    <property type="match status" value="1"/>
</dbReference>
<accession>A0A0M0G5T1</accession>
<keyword evidence="16" id="KW-1185">Reference proteome</keyword>
<comment type="similarity">
    <text evidence="2">Belongs to the UPF0053 family.</text>
</comment>
<comment type="caution">
    <text evidence="15">The sequence shown here is derived from an EMBL/GenBank/DDBJ whole genome shotgun (WGS) entry which is preliminary data.</text>
</comment>
<dbReference type="PANTHER" id="PTHR43099:SF2">
    <property type="entry name" value="UPF0053 PROTEIN YRKA"/>
    <property type="match status" value="1"/>
</dbReference>
<evidence type="ECO:0000313" key="16">
    <source>
        <dbReference type="Proteomes" id="UP000037405"/>
    </source>
</evidence>
<keyword evidence="7 9" id="KW-0129">CBS domain</keyword>
<protein>
    <submittedName>
        <fullName evidence="15">Transporter associated domain protein</fullName>
    </submittedName>
</protein>
<comment type="subcellular location">
    <subcellularLocation>
        <location evidence="1">Cell membrane</location>
        <topology evidence="1">Multi-pass membrane protein</topology>
    </subcellularLocation>
</comment>
<feature type="domain" description="CBS" evidence="13">
    <location>
        <begin position="222"/>
        <end position="282"/>
    </location>
</feature>
<dbReference type="InterPro" id="IPR016169">
    <property type="entry name" value="FAD-bd_PCMH_sub2"/>
</dbReference>
<feature type="domain" description="CBS" evidence="13">
    <location>
        <begin position="287"/>
        <end position="344"/>
    </location>
</feature>
<dbReference type="Gene3D" id="3.10.580.10">
    <property type="entry name" value="CBS-domain"/>
    <property type="match status" value="1"/>
</dbReference>
<dbReference type="SUPFAM" id="SSF56176">
    <property type="entry name" value="FAD-binding/transporter-associated domain-like"/>
    <property type="match status" value="1"/>
</dbReference>
<evidence type="ECO:0000256" key="5">
    <source>
        <dbReference type="ARBA" id="ARBA00022737"/>
    </source>
</evidence>
<evidence type="ECO:0000256" key="2">
    <source>
        <dbReference type="ARBA" id="ARBA00006337"/>
    </source>
</evidence>
<dbReference type="PANTHER" id="PTHR43099">
    <property type="entry name" value="UPF0053 PROTEIN YRKA"/>
    <property type="match status" value="1"/>
</dbReference>
<evidence type="ECO:0000256" key="9">
    <source>
        <dbReference type="PROSITE-ProRule" id="PRU00703"/>
    </source>
</evidence>
<keyword evidence="4 10" id="KW-0812">Transmembrane</keyword>
<reference evidence="16" key="1">
    <citation type="submission" date="2015-07" db="EMBL/GenBank/DDBJ databases">
        <title>Fjat-14235 jcm11544.</title>
        <authorList>
            <person name="Liu B."/>
            <person name="Wang J."/>
            <person name="Zhu Y."/>
            <person name="Liu G."/>
            <person name="Chen Q."/>
            <person name="Chen Z."/>
            <person name="Lan J."/>
            <person name="Che J."/>
            <person name="Ge C."/>
            <person name="Shi H."/>
            <person name="Pan Z."/>
            <person name="Liu X."/>
        </authorList>
    </citation>
    <scope>NUCLEOTIDE SEQUENCE [LARGE SCALE GENOMIC DNA]</scope>
    <source>
        <strain evidence="16">JCM 11544</strain>
    </source>
</reference>
<organism evidence="15 16">
    <name type="scientific">Rossellomorea marisflavi</name>
    <dbReference type="NCBI Taxonomy" id="189381"/>
    <lineage>
        <taxon>Bacteria</taxon>
        <taxon>Bacillati</taxon>
        <taxon>Bacillota</taxon>
        <taxon>Bacilli</taxon>
        <taxon>Bacillales</taxon>
        <taxon>Bacillaceae</taxon>
        <taxon>Rossellomorea</taxon>
    </lineage>
</organism>
<dbReference type="OrthoDB" id="9798188at2"/>
<evidence type="ECO:0000256" key="11">
    <source>
        <dbReference type="SAM" id="MobiDB-lite"/>
    </source>
</evidence>
<dbReference type="SUPFAM" id="SSF54631">
    <property type="entry name" value="CBS-domain pair"/>
    <property type="match status" value="1"/>
</dbReference>
<dbReference type="InterPro" id="IPR002550">
    <property type="entry name" value="CNNM"/>
</dbReference>
<keyword evidence="3" id="KW-1003">Cell membrane</keyword>
<dbReference type="SMART" id="SM00116">
    <property type="entry name" value="CBS"/>
    <property type="match status" value="2"/>
</dbReference>
<dbReference type="InterPro" id="IPR005170">
    <property type="entry name" value="Transptr-assoc_dom"/>
</dbReference>
<dbReference type="PROSITE" id="PS51371">
    <property type="entry name" value="CBS"/>
    <property type="match status" value="2"/>
</dbReference>
<dbReference type="GO" id="GO:0050660">
    <property type="term" value="F:flavin adenine dinucleotide binding"/>
    <property type="evidence" value="ECO:0007669"/>
    <property type="project" value="InterPro"/>
</dbReference>
<dbReference type="STRING" id="189381.GCA_900166615_01316"/>
<evidence type="ECO:0000259" key="14">
    <source>
        <dbReference type="PROSITE" id="PS51846"/>
    </source>
</evidence>
<dbReference type="Pfam" id="PF00571">
    <property type="entry name" value="CBS"/>
    <property type="match status" value="2"/>
</dbReference>
<evidence type="ECO:0000256" key="1">
    <source>
        <dbReference type="ARBA" id="ARBA00004651"/>
    </source>
</evidence>
<dbReference type="AlphaFoldDB" id="A0A0M0G5T1"/>
<evidence type="ECO:0000313" key="15">
    <source>
        <dbReference type="EMBL" id="KON84897.1"/>
    </source>
</evidence>
<dbReference type="InterPro" id="IPR036318">
    <property type="entry name" value="FAD-bd_PCMH-like_sf"/>
</dbReference>
<keyword evidence="6 10" id="KW-1133">Transmembrane helix</keyword>
<sequence length="457" mass="51416">MDIYILSNIVLLLVLLGLTAFFVGAEFAVVKIRSSRIDQLIAEGNKKAVIAKKVVQDLDYYLSACQLGITVTALGLGAFSKPFVKELMGPVFNWLSVSDGVASVISYGISLAVVTYLHVVIGEMAPKTLAIEFSEKATMLLASPLYWFGKVMYPFIQVLNGTSRLFLKMFGVPAANHEQVYSEEELKIIMAQSFQGGEIDQTELKYMENVFSFDERVAKDIMVPRTDLVTIDQNMEPADIIALMDEHNYTRYPVVENGDKDKILGIVNAKKLLNHIVTGREIVLEDFIRDVPHVVEVTRIKEIFKRMQKDRVHMTVVMDEYGGTAGILTMEDVLEELVGEIRDEFDADEVADIRKSGDEDYLINGRVLLDELEDRFGLTFEDRDDIDTIAGWIQSQSFDGLEEGQRITQGTHAWTVTELDNYQIKQILFQPDKGEREEDDSQPLMNSLEVNPSGRGS</sequence>
<dbReference type="Gene3D" id="3.30.465.10">
    <property type="match status" value="1"/>
</dbReference>
<dbReference type="CDD" id="cd04590">
    <property type="entry name" value="CBS_pair_CorC_HlyC_assoc"/>
    <property type="match status" value="1"/>
</dbReference>
<dbReference type="InterPro" id="IPR000644">
    <property type="entry name" value="CBS_dom"/>
</dbReference>
<dbReference type="PATRIC" id="fig|189381.12.peg.2627"/>
<proteinExistence type="inferred from homology"/>
<evidence type="ECO:0000256" key="6">
    <source>
        <dbReference type="ARBA" id="ARBA00022989"/>
    </source>
</evidence>
<feature type="domain" description="CNNM transmembrane" evidence="14">
    <location>
        <begin position="1"/>
        <end position="203"/>
    </location>
</feature>
<name>A0A0M0G5T1_9BACI</name>
<dbReference type="RefSeq" id="WP_053428503.1">
    <property type="nucleotide sequence ID" value="NZ_JAUKEF010000007.1"/>
</dbReference>
<dbReference type="Proteomes" id="UP000037405">
    <property type="component" value="Unassembled WGS sequence"/>
</dbReference>
<feature type="transmembrane region" description="Helical" evidence="12">
    <location>
        <begin position="100"/>
        <end position="121"/>
    </location>
</feature>
<dbReference type="GO" id="GO:0005886">
    <property type="term" value="C:plasma membrane"/>
    <property type="evidence" value="ECO:0007669"/>
    <property type="project" value="UniProtKB-SubCell"/>
</dbReference>
<evidence type="ECO:0000256" key="3">
    <source>
        <dbReference type="ARBA" id="ARBA00022475"/>
    </source>
</evidence>
<evidence type="ECO:0000256" key="12">
    <source>
        <dbReference type="SAM" id="Phobius"/>
    </source>
</evidence>
<dbReference type="InterPro" id="IPR046342">
    <property type="entry name" value="CBS_dom_sf"/>
</dbReference>
<dbReference type="SMART" id="SM01091">
    <property type="entry name" value="CorC_HlyC"/>
    <property type="match status" value="1"/>
</dbReference>
<feature type="region of interest" description="Disordered" evidence="11">
    <location>
        <begin position="432"/>
        <end position="457"/>
    </location>
</feature>
<keyword evidence="5" id="KW-0677">Repeat</keyword>
<feature type="transmembrane region" description="Helical" evidence="12">
    <location>
        <begin position="60"/>
        <end position="80"/>
    </location>
</feature>
<gene>
    <name evidence="15" type="ORF">AF331_12920</name>
</gene>
<dbReference type="InterPro" id="IPR044751">
    <property type="entry name" value="Ion_transp-like_CBS"/>
</dbReference>
<evidence type="ECO:0000256" key="7">
    <source>
        <dbReference type="ARBA" id="ARBA00023122"/>
    </source>
</evidence>
<dbReference type="Pfam" id="PF01595">
    <property type="entry name" value="CNNM"/>
    <property type="match status" value="1"/>
</dbReference>